<accession>A0A841YG07</accession>
<dbReference type="EMBL" id="JAARPY010000009">
    <property type="protein sequence ID" value="MBC1399170.1"/>
    <property type="molecule type" value="Genomic_DNA"/>
</dbReference>
<proteinExistence type="predicted"/>
<evidence type="ECO:0000259" key="2">
    <source>
        <dbReference type="Pfam" id="PF17836"/>
    </source>
</evidence>
<evidence type="ECO:0000256" key="1">
    <source>
        <dbReference type="PIRSR" id="PIRSR620019-2"/>
    </source>
</evidence>
<dbReference type="InterPro" id="IPR041561">
    <property type="entry name" value="PglD_N"/>
</dbReference>
<reference evidence="3 4" key="1">
    <citation type="submission" date="2020-03" db="EMBL/GenBank/DDBJ databases">
        <title>Soil Listeria distribution.</title>
        <authorList>
            <person name="Liao J."/>
            <person name="Wiedmann M."/>
        </authorList>
    </citation>
    <scope>NUCLEOTIDE SEQUENCE [LARGE SCALE GENOMIC DNA]</scope>
    <source>
        <strain evidence="3 4">FSL L7-1645</strain>
    </source>
</reference>
<gene>
    <name evidence="3" type="ORF">HB844_09845</name>
</gene>
<protein>
    <submittedName>
        <fullName evidence="3">Acetyltransferase</fullName>
    </submittedName>
</protein>
<dbReference type="InterPro" id="IPR011004">
    <property type="entry name" value="Trimer_LpxA-like_sf"/>
</dbReference>
<dbReference type="Gene3D" id="2.160.10.10">
    <property type="entry name" value="Hexapeptide repeat proteins"/>
    <property type="match status" value="1"/>
</dbReference>
<dbReference type="PANTHER" id="PTHR43300">
    <property type="entry name" value="ACETYLTRANSFERASE"/>
    <property type="match status" value="1"/>
</dbReference>
<keyword evidence="3" id="KW-0808">Transferase</keyword>
<dbReference type="Proteomes" id="UP000571128">
    <property type="component" value="Unassembled WGS sequence"/>
</dbReference>
<name>A0A841YG07_9LIST</name>
<dbReference type="RefSeq" id="WP_185338672.1">
    <property type="nucleotide sequence ID" value="NZ_JAARPY010000009.1"/>
</dbReference>
<sequence length="231" mass="25292">MNPRLQNDLKVERKLVIIGCGSQGRMLKNFVAQYPLGYRFIGFLDDQITTFKEVEGTFMAPLSYSYELLKDDVHFILAIGNVDDRFEVAKRLMHIPENRYATIIHPNAYVDRTVKIGAGTYISAHAAIMHDVSIGHHTSILTGSVIEYESRIGSFVNISPNATLCGNVCVNDISFVGAGASIIQGITLGKRNLIGAGATVIRDVADNSLALGTPAMSKPRKTETTLFNVFL</sequence>
<feature type="binding site" evidence="1">
    <location>
        <position position="80"/>
    </location>
    <ligand>
        <name>substrate</name>
    </ligand>
</feature>
<dbReference type="GO" id="GO:0016740">
    <property type="term" value="F:transferase activity"/>
    <property type="evidence" value="ECO:0007669"/>
    <property type="project" value="UniProtKB-KW"/>
</dbReference>
<dbReference type="Gene3D" id="3.40.50.20">
    <property type="match status" value="1"/>
</dbReference>
<evidence type="ECO:0000313" key="3">
    <source>
        <dbReference type="EMBL" id="MBC1399170.1"/>
    </source>
</evidence>
<dbReference type="Pfam" id="PF17836">
    <property type="entry name" value="PglD_N"/>
    <property type="match status" value="1"/>
</dbReference>
<dbReference type="NCBIfam" id="TIGR03570">
    <property type="entry name" value="NeuD_NnaD"/>
    <property type="match status" value="1"/>
</dbReference>
<dbReference type="SUPFAM" id="SSF51161">
    <property type="entry name" value="Trimeric LpxA-like enzymes"/>
    <property type="match status" value="1"/>
</dbReference>
<comment type="caution">
    <text evidence="3">The sequence shown here is derived from an EMBL/GenBank/DDBJ whole genome shotgun (WGS) entry which is preliminary data.</text>
</comment>
<dbReference type="InterPro" id="IPR020019">
    <property type="entry name" value="AcTrfase_PglD-like"/>
</dbReference>
<organism evidence="3 4">
    <name type="scientific">Listeria fleischmannii</name>
    <dbReference type="NCBI Taxonomy" id="1069827"/>
    <lineage>
        <taxon>Bacteria</taxon>
        <taxon>Bacillati</taxon>
        <taxon>Bacillota</taxon>
        <taxon>Bacilli</taxon>
        <taxon>Bacillales</taxon>
        <taxon>Listeriaceae</taxon>
        <taxon>Listeria</taxon>
    </lineage>
</organism>
<dbReference type="AlphaFoldDB" id="A0A841YG07"/>
<dbReference type="PANTHER" id="PTHR43300:SF7">
    <property type="entry name" value="UDP-N-ACETYLBACILLOSAMINE N-ACETYLTRANSFERASE"/>
    <property type="match status" value="1"/>
</dbReference>
<evidence type="ECO:0000313" key="4">
    <source>
        <dbReference type="Proteomes" id="UP000571128"/>
    </source>
</evidence>
<dbReference type="CDD" id="cd03360">
    <property type="entry name" value="LbH_AT_putative"/>
    <property type="match status" value="1"/>
</dbReference>
<feature type="domain" description="PglD N-terminal" evidence="2">
    <location>
        <begin position="14"/>
        <end position="92"/>
    </location>
</feature>
<dbReference type="InterPro" id="IPR050179">
    <property type="entry name" value="Trans_hexapeptide_repeat"/>
</dbReference>